<dbReference type="EMBL" id="POUD01000408">
    <property type="protein sequence ID" value="PZG03838.1"/>
    <property type="molecule type" value="Genomic_DNA"/>
</dbReference>
<proteinExistence type="predicted"/>
<evidence type="ECO:0000313" key="2">
    <source>
        <dbReference type="Proteomes" id="UP000249304"/>
    </source>
</evidence>
<dbReference type="RefSeq" id="WP_111185222.1">
    <property type="nucleotide sequence ID" value="NZ_POUD01000408.1"/>
</dbReference>
<dbReference type="InterPro" id="IPR005358">
    <property type="entry name" value="Puta_zinc/iron-chelating_dom"/>
</dbReference>
<comment type="caution">
    <text evidence="1">The sequence shown here is derived from an EMBL/GenBank/DDBJ whole genome shotgun (WGS) entry which is preliminary data.</text>
</comment>
<keyword evidence="2" id="KW-1185">Reference proteome</keyword>
<evidence type="ECO:0008006" key="3">
    <source>
        <dbReference type="Google" id="ProtNLM"/>
    </source>
</evidence>
<dbReference type="Proteomes" id="UP000249304">
    <property type="component" value="Unassembled WGS sequence"/>
</dbReference>
<name>A0A2W2DVN9_9ACTN</name>
<dbReference type="Pfam" id="PF03692">
    <property type="entry name" value="CxxCxxCC"/>
    <property type="match status" value="1"/>
</dbReference>
<evidence type="ECO:0000313" key="1">
    <source>
        <dbReference type="EMBL" id="PZG03838.1"/>
    </source>
</evidence>
<dbReference type="AlphaFoldDB" id="A0A2W2DVN9"/>
<dbReference type="OrthoDB" id="9779822at2"/>
<accession>A0A2W2DVN9</accession>
<gene>
    <name evidence="1" type="ORF">C1J01_45425</name>
</gene>
<sequence length="163" mass="18550">MRRSDIDARLTDLYAQVPQPDCKGLCADSCGPIDMHPRERQRARERGVTIPHHDDALDQMERDGTYSCPALQNDRCSVYEVRPMICRLWGAVEAMPCEHGCRPDNGLLSDGDGVELLRASLDIGGDATAAEQRRQMLSRRFEDPAWRQAYQDFVRNHRAAPRR</sequence>
<protein>
    <recommendedName>
        <fullName evidence="3">YkgJ family cysteine cluster protein</fullName>
    </recommendedName>
</protein>
<reference evidence="1 2" key="1">
    <citation type="submission" date="2018-01" db="EMBL/GenBank/DDBJ databases">
        <title>Draft genome sequence of Nonomuraea sp. KC333.</title>
        <authorList>
            <person name="Sahin N."/>
            <person name="Saygin H."/>
            <person name="Ay H."/>
        </authorList>
    </citation>
    <scope>NUCLEOTIDE SEQUENCE [LARGE SCALE GENOMIC DNA]</scope>
    <source>
        <strain evidence="1 2">KC333</strain>
    </source>
</reference>
<organism evidence="1 2">
    <name type="scientific">Nonomuraea aridisoli</name>
    <dbReference type="NCBI Taxonomy" id="2070368"/>
    <lineage>
        <taxon>Bacteria</taxon>
        <taxon>Bacillati</taxon>
        <taxon>Actinomycetota</taxon>
        <taxon>Actinomycetes</taxon>
        <taxon>Streptosporangiales</taxon>
        <taxon>Streptosporangiaceae</taxon>
        <taxon>Nonomuraea</taxon>
    </lineage>
</organism>